<dbReference type="VEuPathDB" id="FungiDB:MYCTH_97378"/>
<dbReference type="GeneID" id="11508517"/>
<accession>G2Q783</accession>
<feature type="compositionally biased region" description="Polar residues" evidence="1">
    <location>
        <begin position="1"/>
        <end position="13"/>
    </location>
</feature>
<dbReference type="KEGG" id="mtm:MYCTH_97378"/>
<dbReference type="eggNOG" id="ENOG502SHVN">
    <property type="taxonomic scope" value="Eukaryota"/>
</dbReference>
<proteinExistence type="predicted"/>
<dbReference type="AlphaFoldDB" id="G2Q783"/>
<organism evidence="2 3">
    <name type="scientific">Thermothelomyces thermophilus (strain ATCC 42464 / BCRC 31852 / DSM 1799)</name>
    <name type="common">Sporotrichum thermophile</name>
    <dbReference type="NCBI Taxonomy" id="573729"/>
    <lineage>
        <taxon>Eukaryota</taxon>
        <taxon>Fungi</taxon>
        <taxon>Dikarya</taxon>
        <taxon>Ascomycota</taxon>
        <taxon>Pezizomycotina</taxon>
        <taxon>Sordariomycetes</taxon>
        <taxon>Sordariomycetidae</taxon>
        <taxon>Sordariales</taxon>
        <taxon>Chaetomiaceae</taxon>
        <taxon>Thermothelomyces</taxon>
    </lineage>
</organism>
<keyword evidence="3" id="KW-1185">Reference proteome</keyword>
<dbReference type="PANTHER" id="PTHR47657">
    <property type="entry name" value="STEROL REGULATORY ELEMENT-BINDING PROTEIN ECM22"/>
    <property type="match status" value="1"/>
</dbReference>
<dbReference type="RefSeq" id="XP_003660906.1">
    <property type="nucleotide sequence ID" value="XM_003660858.1"/>
</dbReference>
<dbReference type="OMA" id="PWVARYM"/>
<evidence type="ECO:0008006" key="4">
    <source>
        <dbReference type="Google" id="ProtNLM"/>
    </source>
</evidence>
<dbReference type="GO" id="GO:0000981">
    <property type="term" value="F:DNA-binding transcription factor activity, RNA polymerase II-specific"/>
    <property type="evidence" value="ECO:0007669"/>
    <property type="project" value="TreeGrafter"/>
</dbReference>
<gene>
    <name evidence="2" type="ORF">MYCTH_97378</name>
</gene>
<evidence type="ECO:0000313" key="2">
    <source>
        <dbReference type="EMBL" id="AEO55661.1"/>
    </source>
</evidence>
<dbReference type="EMBL" id="CP003002">
    <property type="protein sequence ID" value="AEO55661.1"/>
    <property type="molecule type" value="Genomic_DNA"/>
</dbReference>
<dbReference type="Proteomes" id="UP000007322">
    <property type="component" value="Chromosome 1"/>
</dbReference>
<dbReference type="InParanoid" id="G2Q783"/>
<dbReference type="OrthoDB" id="5295362at2759"/>
<dbReference type="InterPro" id="IPR052400">
    <property type="entry name" value="Zn2-C6_fungal_TF"/>
</dbReference>
<protein>
    <recommendedName>
        <fullName evidence="4">C6 transcription factor</fullName>
    </recommendedName>
</protein>
<feature type="region of interest" description="Disordered" evidence="1">
    <location>
        <begin position="1"/>
        <end position="42"/>
    </location>
</feature>
<reference evidence="2 3" key="1">
    <citation type="journal article" date="2011" name="Nat. Biotechnol.">
        <title>Comparative genomic analysis of the thermophilic biomass-degrading fungi Myceliophthora thermophila and Thielavia terrestris.</title>
        <authorList>
            <person name="Berka R.M."/>
            <person name="Grigoriev I.V."/>
            <person name="Otillar R."/>
            <person name="Salamov A."/>
            <person name="Grimwood J."/>
            <person name="Reid I."/>
            <person name="Ishmael N."/>
            <person name="John T."/>
            <person name="Darmond C."/>
            <person name="Moisan M.-C."/>
            <person name="Henrissat B."/>
            <person name="Coutinho P.M."/>
            <person name="Lombard V."/>
            <person name="Natvig D.O."/>
            <person name="Lindquist E."/>
            <person name="Schmutz J."/>
            <person name="Lucas S."/>
            <person name="Harris P."/>
            <person name="Powlowski J."/>
            <person name="Bellemare A."/>
            <person name="Taylor D."/>
            <person name="Butler G."/>
            <person name="de Vries R.P."/>
            <person name="Allijn I.E."/>
            <person name="van den Brink J."/>
            <person name="Ushinsky S."/>
            <person name="Storms R."/>
            <person name="Powell A.J."/>
            <person name="Paulsen I.T."/>
            <person name="Elbourne L.D.H."/>
            <person name="Baker S.E."/>
            <person name="Magnuson J."/>
            <person name="LaBoissiere S."/>
            <person name="Clutterbuck A.J."/>
            <person name="Martinez D."/>
            <person name="Wogulis M."/>
            <person name="de Leon A.L."/>
            <person name="Rey M.W."/>
            <person name="Tsang A."/>
        </authorList>
    </citation>
    <scope>NUCLEOTIDE SEQUENCE [LARGE SCALE GENOMIC DNA]</scope>
    <source>
        <strain evidence="3">ATCC 42464 / BCRC 31852 / DSM 1799</strain>
    </source>
</reference>
<sequence>MHMSTSSTNQLPSPSVEETDESHETAGSALHASEMVVHKTRRPHRKSRYGCTRCKVRRIKLEQILPPPEVDLFRHFLEHTSRDRTVGDQDRYTMQVGIPNLACQSKPLMRSVLALAAVCRCCDIIRDEPSRARTPSGRGEIVELLSLAHRYHLGSLREIQATLCEADNYDHVLANAAMMGMYGSASYAARVWLAKTAPPGEQLHLLDCMMLPGTPQWLSLFRAVRLAYAGLLRNSPQHSPAISPAALSTQYEYKSLLPPQASGSSAPSTPGHDDDDAARFPVVTDIANDSVGRLAHISPWLRRYTASISSMIPSQVPRRVIMSLVHKVPTAFLNLVEDMINLINAGPAAAGAGAGGRPMPEPSAAHQLALEIFANWLVLVILLDDVWWIGGIGAWELARFVSVRSYPGWEACLWNRDRDWWPESMLTISRQFEKHR</sequence>
<dbReference type="HOGENOM" id="CLU_031993_1_0_1"/>
<name>G2Q783_THET4</name>
<evidence type="ECO:0000256" key="1">
    <source>
        <dbReference type="SAM" id="MobiDB-lite"/>
    </source>
</evidence>
<feature type="region of interest" description="Disordered" evidence="1">
    <location>
        <begin position="258"/>
        <end position="278"/>
    </location>
</feature>
<evidence type="ECO:0000313" key="3">
    <source>
        <dbReference type="Proteomes" id="UP000007322"/>
    </source>
</evidence>
<dbReference type="PANTHER" id="PTHR47657:SF14">
    <property type="entry name" value="ZN(2)-C6 FUNGAL-TYPE DOMAIN-CONTAINING PROTEIN"/>
    <property type="match status" value="1"/>
</dbReference>